<name>A0ABV5LUM7_9ACTN</name>
<reference evidence="2 3" key="1">
    <citation type="submission" date="2024-09" db="EMBL/GenBank/DDBJ databases">
        <authorList>
            <person name="Sun Q."/>
            <person name="Mori K."/>
        </authorList>
    </citation>
    <scope>NUCLEOTIDE SEQUENCE [LARGE SCALE GENOMIC DNA]</scope>
    <source>
        <strain evidence="2 3">TISTR 1856</strain>
    </source>
</reference>
<evidence type="ECO:0000313" key="2">
    <source>
        <dbReference type="EMBL" id="MFB9377782.1"/>
    </source>
</evidence>
<evidence type="ECO:0000313" key="3">
    <source>
        <dbReference type="Proteomes" id="UP001589748"/>
    </source>
</evidence>
<evidence type="ECO:0000256" key="1">
    <source>
        <dbReference type="SAM" id="MobiDB-lite"/>
    </source>
</evidence>
<proteinExistence type="predicted"/>
<dbReference type="RefSeq" id="WP_380137875.1">
    <property type="nucleotide sequence ID" value="NZ_JBHLUI010000008.1"/>
</dbReference>
<gene>
    <name evidence="2" type="ORF">ACFFVI_12470</name>
</gene>
<organism evidence="2 3">
    <name type="scientific">Kineococcus gynurae</name>
    <dbReference type="NCBI Taxonomy" id="452979"/>
    <lineage>
        <taxon>Bacteria</taxon>
        <taxon>Bacillati</taxon>
        <taxon>Actinomycetota</taxon>
        <taxon>Actinomycetes</taxon>
        <taxon>Kineosporiales</taxon>
        <taxon>Kineosporiaceae</taxon>
        <taxon>Kineococcus</taxon>
    </lineage>
</organism>
<comment type="caution">
    <text evidence="2">The sequence shown here is derived from an EMBL/GenBank/DDBJ whole genome shotgun (WGS) entry which is preliminary data.</text>
</comment>
<keyword evidence="3" id="KW-1185">Reference proteome</keyword>
<feature type="region of interest" description="Disordered" evidence="1">
    <location>
        <begin position="38"/>
        <end position="58"/>
    </location>
</feature>
<sequence>MVLLRVPSGEDVPVGDGMIDLVPPTRAAPAVEPRVAATGAPACSTRPDGRDDAGTPVSYPASAVLDDAAVAQTLTDGTRDLQLLDIQPREVTVVRLRITGTYPGPAPSDQVAISTLHLGSGDDGQVPLLPTRP</sequence>
<accession>A0ABV5LUM7</accession>
<dbReference type="Proteomes" id="UP001589748">
    <property type="component" value="Unassembled WGS sequence"/>
</dbReference>
<protein>
    <submittedName>
        <fullName evidence="2">Uncharacterized protein</fullName>
    </submittedName>
</protein>
<dbReference type="EMBL" id="JBHMDM010000007">
    <property type="protein sequence ID" value="MFB9377782.1"/>
    <property type="molecule type" value="Genomic_DNA"/>
</dbReference>